<dbReference type="InterPro" id="IPR015338">
    <property type="entry name" value="GT64_dom"/>
</dbReference>
<comment type="similarity">
    <text evidence="2">Belongs to the glycosyltransferase 47 family.</text>
</comment>
<dbReference type="EMBL" id="SJOL01006408">
    <property type="protein sequence ID" value="TGZ67631.1"/>
    <property type="molecule type" value="Genomic_DNA"/>
</dbReference>
<gene>
    <name evidence="9" type="ORF">CRM22_004700</name>
</gene>
<feature type="region of interest" description="Disordered" evidence="6">
    <location>
        <begin position="1"/>
        <end position="29"/>
    </location>
</feature>
<comment type="subcellular location">
    <subcellularLocation>
        <location evidence="1">Endoplasmic reticulum membrane</location>
        <topology evidence="1">Single-pass type II membrane protein</topology>
    </subcellularLocation>
</comment>
<sequence>MQRLKKWDISREAEMQRPGSNHGPSVLQNPTMRAYRQGKIAAVVALSLSIIWLLMNLFSNGLLLNKLRDSVSNYWTLSREQENESLPKNKMKASRTEQSYDLEMANYDQAQHELLIATNEERLRYDAKTTNHSSGTKERAQLARPQILHFCLTRRTHPNEGISHQLYEALLHNYLRQSECDHKNTAPLKIMFEWNNDDFCVLHVNKSMSTYNPVKCLVILPTIDSALKFQNTTTALVSADAPSIVMAPTFVPGSFRPHRDILVSTLSYFDLVGTTYSTSLTGHDDRPYLVSISVGQTPKPINPEEGDGDILNYLNDLYSISDTSVDTDTMFSIGTKSDELAQCWPAGKFKSVVQQLIGHLKWFPCANSMDVLRKSTFGIVPIGSSQFATDQFNNLSWQMQLMLCLSSGAIPILIGEGALPFPLAIDQELWARSIIRIPFRQSNETISVLRSTTSRRIKSLQYYGGMLFRRFFQNTAAYVSTLLLELSNRLGFVKPLAPQWRTVLKVSSNVSVPYYFTDPENRFTEPTLTDLNAAKQLENLQATELNLQERIRLNPFWSFAFVPWSHSPKQSLFTAVILYYDRYKVLMHALSGLQSAPYLHSIIIAWNHPSEPDNFRLPKSFVPIRIYKAQNNSLNNRFLPLDIIETEAVLALDDDMKLSADQIKTGFNVWKENRDRLVGFPARSHGYDSEKKAWTYVAGSSPSYSIVLTSGAFLHNYYLYTYTWDMPSEIRQFIDEKRNCEDIAMNFQISHLTRKPPIKVLKESYFPCHGCTAALSSRDDHYQTRSKCINEFVNIYGYNPLIHTQVFMDQYT</sequence>
<evidence type="ECO:0000256" key="2">
    <source>
        <dbReference type="ARBA" id="ARBA00010271"/>
    </source>
</evidence>
<evidence type="ECO:0000256" key="7">
    <source>
        <dbReference type="SAM" id="Phobius"/>
    </source>
</evidence>
<feature type="transmembrane region" description="Helical" evidence="7">
    <location>
        <begin position="40"/>
        <end position="58"/>
    </location>
</feature>
<dbReference type="Gene3D" id="3.90.550.10">
    <property type="entry name" value="Spore Coat Polysaccharide Biosynthesis Protein SpsA, Chain A"/>
    <property type="match status" value="1"/>
</dbReference>
<evidence type="ECO:0000313" key="9">
    <source>
        <dbReference type="EMBL" id="TGZ67631.1"/>
    </source>
</evidence>
<accession>A0A4S2LUY0</accession>
<keyword evidence="7" id="KW-1133">Transmembrane helix</keyword>
<dbReference type="InterPro" id="IPR004263">
    <property type="entry name" value="Exostosin"/>
</dbReference>
<proteinExistence type="inferred from homology"/>
<evidence type="ECO:0000256" key="6">
    <source>
        <dbReference type="SAM" id="MobiDB-lite"/>
    </source>
</evidence>
<dbReference type="STRING" id="147828.A0A4S2LUY0"/>
<dbReference type="GO" id="GO:0005789">
    <property type="term" value="C:endoplasmic reticulum membrane"/>
    <property type="evidence" value="ECO:0007669"/>
    <property type="project" value="UniProtKB-SubCell"/>
</dbReference>
<feature type="compositionally biased region" description="Basic and acidic residues" evidence="6">
    <location>
        <begin position="1"/>
        <end position="15"/>
    </location>
</feature>
<dbReference type="GO" id="GO:0016757">
    <property type="term" value="F:glycosyltransferase activity"/>
    <property type="evidence" value="ECO:0007669"/>
    <property type="project" value="InterPro"/>
</dbReference>
<evidence type="ECO:0000256" key="3">
    <source>
        <dbReference type="ARBA" id="ARBA00022679"/>
    </source>
</evidence>
<dbReference type="SUPFAM" id="SSF53448">
    <property type="entry name" value="Nucleotide-diphospho-sugar transferases"/>
    <property type="match status" value="1"/>
</dbReference>
<comment type="caution">
    <text evidence="9">The sequence shown here is derived from an EMBL/GenBank/DDBJ whole genome shotgun (WGS) entry which is preliminary data.</text>
</comment>
<dbReference type="Pfam" id="PF09258">
    <property type="entry name" value="Glyco_transf_64"/>
    <property type="match status" value="1"/>
</dbReference>
<keyword evidence="5" id="KW-1015">Disulfide bond</keyword>
<evidence type="ECO:0000313" key="10">
    <source>
        <dbReference type="Proteomes" id="UP000308267"/>
    </source>
</evidence>
<dbReference type="OrthoDB" id="2014201at2759"/>
<dbReference type="InterPro" id="IPR029044">
    <property type="entry name" value="Nucleotide-diphossugar_trans"/>
</dbReference>
<evidence type="ECO:0000256" key="4">
    <source>
        <dbReference type="ARBA" id="ARBA00023136"/>
    </source>
</evidence>
<organism evidence="9 10">
    <name type="scientific">Opisthorchis felineus</name>
    <dbReference type="NCBI Taxonomy" id="147828"/>
    <lineage>
        <taxon>Eukaryota</taxon>
        <taxon>Metazoa</taxon>
        <taxon>Spiralia</taxon>
        <taxon>Lophotrochozoa</taxon>
        <taxon>Platyhelminthes</taxon>
        <taxon>Trematoda</taxon>
        <taxon>Digenea</taxon>
        <taxon>Opisthorchiida</taxon>
        <taxon>Opisthorchiata</taxon>
        <taxon>Opisthorchiidae</taxon>
        <taxon>Opisthorchis</taxon>
    </lineage>
</organism>
<evidence type="ECO:0000259" key="8">
    <source>
        <dbReference type="Pfam" id="PF09258"/>
    </source>
</evidence>
<dbReference type="AlphaFoldDB" id="A0A4S2LUY0"/>
<keyword evidence="4 7" id="KW-0472">Membrane</keyword>
<dbReference type="GO" id="GO:1901135">
    <property type="term" value="P:carbohydrate derivative metabolic process"/>
    <property type="evidence" value="ECO:0007669"/>
    <property type="project" value="UniProtKB-ARBA"/>
</dbReference>
<evidence type="ECO:0000256" key="1">
    <source>
        <dbReference type="ARBA" id="ARBA00004648"/>
    </source>
</evidence>
<keyword evidence="7" id="KW-0812">Transmembrane</keyword>
<protein>
    <recommendedName>
        <fullName evidence="8">Glycosyl transferase 64 domain-containing protein</fullName>
    </recommendedName>
</protein>
<keyword evidence="3" id="KW-0808">Transferase</keyword>
<dbReference type="PANTHER" id="PTHR48261">
    <property type="entry name" value="ACETYLGLUCOSAMINYLTRANSFERASE"/>
    <property type="match status" value="1"/>
</dbReference>
<evidence type="ECO:0000256" key="5">
    <source>
        <dbReference type="ARBA" id="ARBA00023157"/>
    </source>
</evidence>
<dbReference type="Proteomes" id="UP000308267">
    <property type="component" value="Unassembled WGS sequence"/>
</dbReference>
<dbReference type="PANTHER" id="PTHR48261:SF2">
    <property type="entry name" value="ACETYLGLUCOSAMINYLTRANSFERASE"/>
    <property type="match status" value="1"/>
</dbReference>
<reference evidence="9 10" key="1">
    <citation type="journal article" date="2019" name="BMC Genomics">
        <title>New insights from Opisthorchis felineus genome: update on genomics of the epidemiologically important liver flukes.</title>
        <authorList>
            <person name="Ershov N.I."/>
            <person name="Mordvinov V.A."/>
            <person name="Prokhortchouk E.B."/>
            <person name="Pakharukova M.Y."/>
            <person name="Gunbin K.V."/>
            <person name="Ustyantsev K."/>
            <person name="Genaev M.A."/>
            <person name="Blinov A.G."/>
            <person name="Mazur A."/>
            <person name="Boulygina E."/>
            <person name="Tsygankova S."/>
            <person name="Khrameeva E."/>
            <person name="Chekanov N."/>
            <person name="Fan G."/>
            <person name="Xiao A."/>
            <person name="Zhang H."/>
            <person name="Xu X."/>
            <person name="Yang H."/>
            <person name="Solovyev V."/>
            <person name="Lee S.M."/>
            <person name="Liu X."/>
            <person name="Afonnikov D.A."/>
            <person name="Skryabin K.G."/>
        </authorList>
    </citation>
    <scope>NUCLEOTIDE SEQUENCE [LARGE SCALE GENOMIC DNA]</scope>
    <source>
        <strain evidence="9">AK-0245</strain>
        <tissue evidence="9">Whole organism</tissue>
    </source>
</reference>
<name>A0A4S2LUY0_OPIFE</name>
<keyword evidence="10" id="KW-1185">Reference proteome</keyword>
<feature type="compositionally biased region" description="Polar residues" evidence="6">
    <location>
        <begin position="18"/>
        <end position="29"/>
    </location>
</feature>
<feature type="domain" description="Glycosyl transferase 64" evidence="8">
    <location>
        <begin position="573"/>
        <end position="810"/>
    </location>
</feature>